<name>A0A2P2N144_RHIMU</name>
<evidence type="ECO:0000313" key="2">
    <source>
        <dbReference type="EMBL" id="MBX36203.1"/>
    </source>
</evidence>
<feature type="chain" id="PRO_5015103222" evidence="1">
    <location>
        <begin position="19"/>
        <end position="37"/>
    </location>
</feature>
<reference evidence="2" key="1">
    <citation type="submission" date="2018-02" db="EMBL/GenBank/DDBJ databases">
        <title>Rhizophora mucronata_Transcriptome.</title>
        <authorList>
            <person name="Meera S.P."/>
            <person name="Sreeshan A."/>
            <person name="Augustine A."/>
        </authorList>
    </citation>
    <scope>NUCLEOTIDE SEQUENCE</scope>
    <source>
        <tissue evidence="2">Leaf</tissue>
    </source>
</reference>
<dbReference type="AlphaFoldDB" id="A0A2P2N144"/>
<organism evidence="2">
    <name type="scientific">Rhizophora mucronata</name>
    <name type="common">Asiatic mangrove</name>
    <dbReference type="NCBI Taxonomy" id="61149"/>
    <lineage>
        <taxon>Eukaryota</taxon>
        <taxon>Viridiplantae</taxon>
        <taxon>Streptophyta</taxon>
        <taxon>Embryophyta</taxon>
        <taxon>Tracheophyta</taxon>
        <taxon>Spermatophyta</taxon>
        <taxon>Magnoliopsida</taxon>
        <taxon>eudicotyledons</taxon>
        <taxon>Gunneridae</taxon>
        <taxon>Pentapetalae</taxon>
        <taxon>rosids</taxon>
        <taxon>fabids</taxon>
        <taxon>Malpighiales</taxon>
        <taxon>Rhizophoraceae</taxon>
        <taxon>Rhizophora</taxon>
    </lineage>
</organism>
<dbReference type="EMBL" id="GGEC01055719">
    <property type="protein sequence ID" value="MBX36203.1"/>
    <property type="molecule type" value="Transcribed_RNA"/>
</dbReference>
<keyword evidence="1" id="KW-0732">Signal</keyword>
<sequence>MTIHALHQSLLLLLKLWTHIWWNISKGRSALTSQTKF</sequence>
<protein>
    <submittedName>
        <fullName evidence="2">Uncharacterized protein</fullName>
    </submittedName>
</protein>
<proteinExistence type="predicted"/>
<evidence type="ECO:0000256" key="1">
    <source>
        <dbReference type="SAM" id="SignalP"/>
    </source>
</evidence>
<accession>A0A2P2N144</accession>
<feature type="signal peptide" evidence="1">
    <location>
        <begin position="1"/>
        <end position="18"/>
    </location>
</feature>